<dbReference type="PANTHER" id="PTHR11941">
    <property type="entry name" value="ENOYL-COA HYDRATASE-RELATED"/>
    <property type="match status" value="1"/>
</dbReference>
<dbReference type="RefSeq" id="WP_326926834.1">
    <property type="nucleotide sequence ID" value="NZ_CP123443.1"/>
</dbReference>
<dbReference type="SUPFAM" id="SSF52096">
    <property type="entry name" value="ClpP/crotonase"/>
    <property type="match status" value="1"/>
</dbReference>
<protein>
    <submittedName>
        <fullName evidence="1">Polyketide synthase</fullName>
    </submittedName>
</protein>
<dbReference type="InterPro" id="IPR029045">
    <property type="entry name" value="ClpP/crotonase-like_dom_sf"/>
</dbReference>
<sequence length="247" mass="27090">MIELIEKEAGYTIFRMDSTEGPNIFTEDFVRCFIGKWRYLCKELRPKVVVIQGRSDVFCAGGAKDTLIGLTKGRITVDDLIITDLMVAAPFPIIAAMEGHAMGGGLVMGAACDIVLAARESRYGAVFMNMGFTPGMATTTLLPQLMGPYVAAEMMYTGKRFKGSELAGKGSNINYILPKVEVLPKAEDIAAQMAEKPGESLYLLKHSLGAVKKKLVVEARLQEDLMHKISFHLPETQSIIREFYAGN</sequence>
<dbReference type="InterPro" id="IPR001753">
    <property type="entry name" value="Enoyl-CoA_hydra/iso"/>
</dbReference>
<accession>A0ABY8MHL2</accession>
<evidence type="ECO:0000313" key="2">
    <source>
        <dbReference type="Proteomes" id="UP001228690"/>
    </source>
</evidence>
<dbReference type="Gene3D" id="3.90.226.10">
    <property type="entry name" value="2-enoyl-CoA Hydratase, Chain A, domain 1"/>
    <property type="match status" value="1"/>
</dbReference>
<keyword evidence="2" id="KW-1185">Reference proteome</keyword>
<dbReference type="Pfam" id="PF00378">
    <property type="entry name" value="ECH_1"/>
    <property type="match status" value="1"/>
</dbReference>
<dbReference type="PANTHER" id="PTHR11941:SF133">
    <property type="entry name" value="1,2-EPOXYPHENYLACETYL-COA ISOMERASE"/>
    <property type="match status" value="1"/>
</dbReference>
<reference evidence="1 2" key="1">
    <citation type="submission" date="2023-04" db="EMBL/GenBank/DDBJ databases">
        <title>Spirochaete genome identified in red abalone sample constitutes a novel genus.</title>
        <authorList>
            <person name="Sharma S.P."/>
            <person name="Purcell C.M."/>
            <person name="Hyde J.R."/>
            <person name="Severin A.J."/>
        </authorList>
    </citation>
    <scope>NUCLEOTIDE SEQUENCE [LARGE SCALE GENOMIC DNA]</scope>
    <source>
        <strain evidence="1 2">SP-2023</strain>
    </source>
</reference>
<name>A0ABY8MHL2_9SPIO</name>
<dbReference type="CDD" id="cd06558">
    <property type="entry name" value="crotonase-like"/>
    <property type="match status" value="1"/>
</dbReference>
<gene>
    <name evidence="1" type="ORF">P0082_09180</name>
</gene>
<dbReference type="EMBL" id="CP123443">
    <property type="protein sequence ID" value="WGK68648.1"/>
    <property type="molecule type" value="Genomic_DNA"/>
</dbReference>
<evidence type="ECO:0000313" key="1">
    <source>
        <dbReference type="EMBL" id="WGK68648.1"/>
    </source>
</evidence>
<proteinExistence type="predicted"/>
<organism evidence="1 2">
    <name type="scientific">Candidatus Haliotispira prima</name>
    <dbReference type="NCBI Taxonomy" id="3034016"/>
    <lineage>
        <taxon>Bacteria</taxon>
        <taxon>Pseudomonadati</taxon>
        <taxon>Spirochaetota</taxon>
        <taxon>Spirochaetia</taxon>
        <taxon>Spirochaetales</taxon>
        <taxon>Spirochaetaceae</taxon>
        <taxon>Candidatus Haliotispira</taxon>
    </lineage>
</organism>
<dbReference type="Proteomes" id="UP001228690">
    <property type="component" value="Chromosome"/>
</dbReference>
<dbReference type="NCBIfam" id="NF005496">
    <property type="entry name" value="PRK07110.1"/>
    <property type="match status" value="1"/>
</dbReference>